<dbReference type="InterPro" id="IPR020449">
    <property type="entry name" value="Tscrpt_reg_AraC-type_HTH"/>
</dbReference>
<dbReference type="Pfam" id="PF17853">
    <property type="entry name" value="GGDEF_2"/>
    <property type="match status" value="1"/>
</dbReference>
<organism evidence="7 8">
    <name type="scientific">Paenibacillus roseus</name>
    <dbReference type="NCBI Taxonomy" id="2798579"/>
    <lineage>
        <taxon>Bacteria</taxon>
        <taxon>Bacillati</taxon>
        <taxon>Bacillota</taxon>
        <taxon>Bacilli</taxon>
        <taxon>Bacillales</taxon>
        <taxon>Paenibacillaceae</taxon>
        <taxon>Paenibacillus</taxon>
    </lineage>
</organism>
<dbReference type="PANTHER" id="PTHR43280:SF2">
    <property type="entry name" value="HTH-TYPE TRANSCRIPTIONAL REGULATOR EXSA"/>
    <property type="match status" value="1"/>
</dbReference>
<protein>
    <submittedName>
        <fullName evidence="7">Helix-turn-helix domain-containing protein</fullName>
    </submittedName>
</protein>
<keyword evidence="2" id="KW-0238">DNA-binding</keyword>
<comment type="caution">
    <text evidence="7">The sequence shown here is derived from an EMBL/GenBank/DDBJ whole genome shotgun (WGS) entry which is preliminary data.</text>
</comment>
<dbReference type="InterPro" id="IPR009057">
    <property type="entry name" value="Homeodomain-like_sf"/>
</dbReference>
<gene>
    <name evidence="7" type="ORF">JFN88_01190</name>
</gene>
<keyword evidence="4" id="KW-0175">Coiled coil</keyword>
<proteinExistence type="predicted"/>
<dbReference type="AlphaFoldDB" id="A0A934MMH1"/>
<evidence type="ECO:0000256" key="3">
    <source>
        <dbReference type="ARBA" id="ARBA00023163"/>
    </source>
</evidence>
<feature type="transmembrane region" description="Helical" evidence="5">
    <location>
        <begin position="304"/>
        <end position="323"/>
    </location>
</feature>
<accession>A0A934MMH1</accession>
<dbReference type="InterPro" id="IPR018062">
    <property type="entry name" value="HTH_AraC-typ_CS"/>
</dbReference>
<dbReference type="GO" id="GO:0043565">
    <property type="term" value="F:sequence-specific DNA binding"/>
    <property type="evidence" value="ECO:0007669"/>
    <property type="project" value="InterPro"/>
</dbReference>
<keyword evidence="8" id="KW-1185">Reference proteome</keyword>
<dbReference type="Pfam" id="PF12833">
    <property type="entry name" value="HTH_18"/>
    <property type="match status" value="1"/>
</dbReference>
<evidence type="ECO:0000313" key="7">
    <source>
        <dbReference type="EMBL" id="MBJ6359936.1"/>
    </source>
</evidence>
<dbReference type="SMART" id="SM00342">
    <property type="entry name" value="HTH_ARAC"/>
    <property type="match status" value="1"/>
</dbReference>
<keyword evidence="1" id="KW-0805">Transcription regulation</keyword>
<keyword evidence="5" id="KW-0812">Transmembrane</keyword>
<evidence type="ECO:0000256" key="4">
    <source>
        <dbReference type="SAM" id="Coils"/>
    </source>
</evidence>
<dbReference type="GO" id="GO:0003700">
    <property type="term" value="F:DNA-binding transcription factor activity"/>
    <property type="evidence" value="ECO:0007669"/>
    <property type="project" value="InterPro"/>
</dbReference>
<feature type="domain" description="HTH araC/xylS-type" evidence="6">
    <location>
        <begin position="667"/>
        <end position="766"/>
    </location>
</feature>
<feature type="transmembrane region" description="Helical" evidence="5">
    <location>
        <begin position="12"/>
        <end position="35"/>
    </location>
</feature>
<evidence type="ECO:0000256" key="1">
    <source>
        <dbReference type="ARBA" id="ARBA00023015"/>
    </source>
</evidence>
<sequence>MQLMKKMGKHSLFLRLLVPYLIFIVLAMLLGWVIYAKTLQLFEDEVSRNNMHILEQAKSTLERRLAEVEMVVQQLRNDPKIMRLQHVLDPFEGAMTYRIWDTQRQLYNYNLSNNFILDYYIYYNKSDIVLSPHSTYEMPKFYESVLFDPKEGLDEWRDRFFNGYSHRNLMPTQRVVYHDRPYDMLIYRQSLGYPNDPQGTIMVLIDNREVLKLFEGISSKDGSSIYVMDEQGQIIISIGADPAAVQPMNREELLHDGPSGLIKASPKTADMTITYTTSRQNGWSYVVAQPPHIVLEKVFYIKNIVFTAAAIFILFGILLAYFFTYRSNKPLKAIVRTLNESFHSEDNKTGNPFFFIQRSVSDLVDNNTRLQKEMRRQAPLLRAALFEQLLKGEVIGEKNIETALLHQNLHLNDRFCGVALLQFTGYDHSLSQEMLKDLDYKRVILKEAMHRLLGEHIYDHDVSEDKIALLFFDNSDHREDCERLIKQSLETLSAEIMQGLNISFAIGVGGIYESRMEISKSYEEARQALSFHGREQTRGIIWFDSLPQEQTSYYYPLDAAVRLVNVAKSGDWHEVERLLDELYRNNFVERHLPLPLLQLFICDLVANLAKLHEQVAPDTAVDIRPLMGQVHDSDDMKKIYDAVVEHYRAICDHVNERKRSQNLRLLDDILRLIDGSYMQADLNLDAAADRLLISKVYLSQFFKEQTGINFSDYIENKRMEEARKLLVSTEMAVNDISERVGYNSSNTFCRAFKRSNGLSPLGYRKATNPHC</sequence>
<keyword evidence="5" id="KW-0472">Membrane</keyword>
<evidence type="ECO:0000256" key="2">
    <source>
        <dbReference type="ARBA" id="ARBA00023125"/>
    </source>
</evidence>
<dbReference type="Gene3D" id="1.10.10.60">
    <property type="entry name" value="Homeodomain-like"/>
    <property type="match status" value="2"/>
</dbReference>
<dbReference type="EMBL" id="JAELUP010000003">
    <property type="protein sequence ID" value="MBJ6359936.1"/>
    <property type="molecule type" value="Genomic_DNA"/>
</dbReference>
<reference evidence="7" key="1">
    <citation type="submission" date="2020-12" db="EMBL/GenBank/DDBJ databases">
        <authorList>
            <person name="Huq M.A."/>
        </authorList>
    </citation>
    <scope>NUCLEOTIDE SEQUENCE</scope>
    <source>
        <strain evidence="7">MAHUQ-46</strain>
    </source>
</reference>
<evidence type="ECO:0000256" key="5">
    <source>
        <dbReference type="SAM" id="Phobius"/>
    </source>
</evidence>
<keyword evidence="5" id="KW-1133">Transmembrane helix</keyword>
<dbReference type="PRINTS" id="PR00032">
    <property type="entry name" value="HTHARAC"/>
</dbReference>
<evidence type="ECO:0000259" key="6">
    <source>
        <dbReference type="PROSITE" id="PS01124"/>
    </source>
</evidence>
<keyword evidence="3" id="KW-0804">Transcription</keyword>
<name>A0A934MMH1_9BACL</name>
<dbReference type="RefSeq" id="WP_199017463.1">
    <property type="nucleotide sequence ID" value="NZ_JAELUP010000003.1"/>
</dbReference>
<evidence type="ECO:0000313" key="8">
    <source>
        <dbReference type="Proteomes" id="UP000640274"/>
    </source>
</evidence>
<dbReference type="PANTHER" id="PTHR43280">
    <property type="entry name" value="ARAC-FAMILY TRANSCRIPTIONAL REGULATOR"/>
    <property type="match status" value="1"/>
</dbReference>
<dbReference type="CDD" id="cd18774">
    <property type="entry name" value="PDC2_HK_sensor"/>
    <property type="match status" value="1"/>
</dbReference>
<dbReference type="Proteomes" id="UP000640274">
    <property type="component" value="Unassembled WGS sequence"/>
</dbReference>
<dbReference type="PROSITE" id="PS01124">
    <property type="entry name" value="HTH_ARAC_FAMILY_2"/>
    <property type="match status" value="1"/>
</dbReference>
<dbReference type="InterPro" id="IPR018060">
    <property type="entry name" value="HTH_AraC"/>
</dbReference>
<dbReference type="InterPro" id="IPR041522">
    <property type="entry name" value="CdaR_GGDEF"/>
</dbReference>
<dbReference type="SUPFAM" id="SSF46689">
    <property type="entry name" value="Homeodomain-like"/>
    <property type="match status" value="1"/>
</dbReference>
<dbReference type="PROSITE" id="PS00041">
    <property type="entry name" value="HTH_ARAC_FAMILY_1"/>
    <property type="match status" value="1"/>
</dbReference>
<feature type="coiled-coil region" evidence="4">
    <location>
        <begin position="51"/>
        <end position="78"/>
    </location>
</feature>